<comment type="caution">
    <text evidence="1">The sequence shown here is derived from an EMBL/GenBank/DDBJ whole genome shotgun (WGS) entry which is preliminary data.</text>
</comment>
<dbReference type="EMBL" id="BAAAHG010000015">
    <property type="protein sequence ID" value="GAA0912216.1"/>
    <property type="molecule type" value="Genomic_DNA"/>
</dbReference>
<name>A0ABP3Z323_9ACTN</name>
<sequence>MVGHLRHRGFWGDVRAMLDAMGVGPVHAAAGLVKLLVQQLDHGAEQVFVARCDTITRFLSALLKTFAFKATPAHGRCCT</sequence>
<keyword evidence="2" id="KW-1185">Reference proteome</keyword>
<evidence type="ECO:0000313" key="1">
    <source>
        <dbReference type="EMBL" id="GAA0912216.1"/>
    </source>
</evidence>
<accession>A0ABP3Z323</accession>
<reference evidence="2" key="1">
    <citation type="journal article" date="2019" name="Int. J. Syst. Evol. Microbiol.">
        <title>The Global Catalogue of Microorganisms (GCM) 10K type strain sequencing project: providing services to taxonomists for standard genome sequencing and annotation.</title>
        <authorList>
            <consortium name="The Broad Institute Genomics Platform"/>
            <consortium name="The Broad Institute Genome Sequencing Center for Infectious Disease"/>
            <person name="Wu L."/>
            <person name="Ma J."/>
        </authorList>
    </citation>
    <scope>NUCLEOTIDE SEQUENCE [LARGE SCALE GENOMIC DNA]</scope>
    <source>
        <strain evidence="2">JCM 10673</strain>
    </source>
</reference>
<evidence type="ECO:0000313" key="2">
    <source>
        <dbReference type="Proteomes" id="UP001501005"/>
    </source>
</evidence>
<organism evidence="1 2">
    <name type="scientific">Streptomyces thermoalcalitolerans</name>
    <dbReference type="NCBI Taxonomy" id="65605"/>
    <lineage>
        <taxon>Bacteria</taxon>
        <taxon>Bacillati</taxon>
        <taxon>Actinomycetota</taxon>
        <taxon>Actinomycetes</taxon>
        <taxon>Kitasatosporales</taxon>
        <taxon>Streptomycetaceae</taxon>
        <taxon>Streptomyces</taxon>
    </lineage>
</organism>
<gene>
    <name evidence="1" type="ORF">GCM10009549_24180</name>
</gene>
<dbReference type="Proteomes" id="UP001501005">
    <property type="component" value="Unassembled WGS sequence"/>
</dbReference>
<proteinExistence type="predicted"/>
<protein>
    <submittedName>
        <fullName evidence="1">Uncharacterized protein</fullName>
    </submittedName>
</protein>